<reference evidence="5" key="1">
    <citation type="journal article" date="2015" name="Proc. Natl. Acad. Sci. U.S.A.">
        <title>Genome sequence of the Asian Tiger mosquito, Aedes albopictus, reveals insights into its biology, genetics, and evolution.</title>
        <authorList>
            <person name="Chen X.G."/>
            <person name="Jiang X."/>
            <person name="Gu J."/>
            <person name="Xu M."/>
            <person name="Wu Y."/>
            <person name="Deng Y."/>
            <person name="Zhang C."/>
            <person name="Bonizzoni M."/>
            <person name="Dermauw W."/>
            <person name="Vontas J."/>
            <person name="Armbruster P."/>
            <person name="Huang X."/>
            <person name="Yang Y."/>
            <person name="Zhang H."/>
            <person name="He W."/>
            <person name="Peng H."/>
            <person name="Liu Y."/>
            <person name="Wu K."/>
            <person name="Chen J."/>
            <person name="Lirakis M."/>
            <person name="Topalis P."/>
            <person name="Van Leeuwen T."/>
            <person name="Hall A.B."/>
            <person name="Jiang X."/>
            <person name="Thorpe C."/>
            <person name="Mueller R.L."/>
            <person name="Sun C."/>
            <person name="Waterhouse R.M."/>
            <person name="Yan G."/>
            <person name="Tu Z.J."/>
            <person name="Fang X."/>
            <person name="James A.A."/>
        </authorList>
    </citation>
    <scope>NUCLEOTIDE SEQUENCE [LARGE SCALE GENOMIC DNA]</scope>
    <source>
        <strain evidence="5">Foshan</strain>
    </source>
</reference>
<dbReference type="PANTHER" id="PTHR37984">
    <property type="entry name" value="PROTEIN CBG26694"/>
    <property type="match status" value="1"/>
</dbReference>
<dbReference type="Pfam" id="PF17921">
    <property type="entry name" value="Integrase_H2C2"/>
    <property type="match status" value="1"/>
</dbReference>
<feature type="compositionally biased region" description="Polar residues" evidence="2">
    <location>
        <begin position="492"/>
        <end position="502"/>
    </location>
</feature>
<keyword evidence="5" id="KW-1185">Reference proteome</keyword>
<dbReference type="SUPFAM" id="SSF53098">
    <property type="entry name" value="Ribonuclease H-like"/>
    <property type="match status" value="1"/>
</dbReference>
<dbReference type="PANTHER" id="PTHR37984:SF8">
    <property type="entry name" value="CCHC-TYPE DOMAIN-CONTAINING PROTEIN"/>
    <property type="match status" value="1"/>
</dbReference>
<dbReference type="Gene3D" id="3.30.420.10">
    <property type="entry name" value="Ribonuclease H-like superfamily/Ribonuclease H"/>
    <property type="match status" value="1"/>
</dbReference>
<dbReference type="InterPro" id="IPR050951">
    <property type="entry name" value="Retrovirus_Pol_polyprotein"/>
</dbReference>
<dbReference type="RefSeq" id="XP_062713226.1">
    <property type="nucleotide sequence ID" value="XM_062857242.1"/>
</dbReference>
<protein>
    <recommendedName>
        <fullName evidence="1">RNA-directed DNA polymerase</fullName>
        <ecNumber evidence="1">2.7.7.49</ecNumber>
    </recommendedName>
</protein>
<dbReference type="EC" id="2.7.7.49" evidence="1"/>
<feature type="region of interest" description="Disordered" evidence="2">
    <location>
        <begin position="461"/>
        <end position="577"/>
    </location>
</feature>
<dbReference type="InterPro" id="IPR012337">
    <property type="entry name" value="RNaseH-like_sf"/>
</dbReference>
<feature type="compositionally biased region" description="Basic and acidic residues" evidence="2">
    <location>
        <begin position="562"/>
        <end position="577"/>
    </location>
</feature>
<dbReference type="EnsemblMetazoa" id="AALFPA23_014216.R20657">
    <property type="protein sequence ID" value="AALFPA23_014216.P20657"/>
    <property type="gene ID" value="AALFPA23_014216"/>
</dbReference>
<proteinExistence type="predicted"/>
<sequence>MVTVKTDHKPLVNVFRKPLLSAPRRLQHMLLNLQRYNLRIEYVTGKDNVVADAISRAPLAECPEEDCFRKATICEVFRKIEEVQLSSFLSISEDNIKEIAEETSQDLTLQAIMSHVHSGWPRSISQVQEGVKVYFKYRNELSTQDGMLFRNDRIVIPYSLRKKITDKDHVSHNGTESTLKLARANVFWPGMSAQIREAVKECAICAKYAPSQPPAPMQTHPIPVHPFQIISMDVFFAEYRGDKRKFLVTVDHYSDFFEVDLLKDLTPRSTIAVCKVNFSRHGRPQLVVTDNGTNFASREWKQFSSDWDFRHTTSAPNHQQANGKAEAAVKIAKQLLKKCSDSGTDFWYALLHWRNVPNRIGSSPVQRLFSRQTRSGLPTSIKNLMPRVVEDVPESIEVNRKKSKQQYDRKAKVLPDLEVGAPVYAQLNPDSCKQWTPAIVSQRQSDRSFVVDVDGSSYRRDRKHLKLRNEHLTPSRSRSTPDVSELSDPKPSATTNEQTPSRITYPEYIPHENPSSATRNEANREPSSVERPTSAAPLAPVSKSTPLASSSQVDTPRRPRREVKAPAKFKDYLLDFD</sequence>
<evidence type="ECO:0000313" key="4">
    <source>
        <dbReference type="EnsemblMetazoa" id="AALFPA23_014216.P20657"/>
    </source>
</evidence>
<accession>A0ABM1Z1Y3</accession>
<dbReference type="InterPro" id="IPR041588">
    <property type="entry name" value="Integrase_H2C2"/>
</dbReference>
<dbReference type="GeneID" id="134290180"/>
<feature type="compositionally biased region" description="Polar residues" evidence="2">
    <location>
        <begin position="542"/>
        <end position="554"/>
    </location>
</feature>
<dbReference type="Gene3D" id="1.10.340.70">
    <property type="match status" value="1"/>
</dbReference>
<evidence type="ECO:0000256" key="2">
    <source>
        <dbReference type="SAM" id="MobiDB-lite"/>
    </source>
</evidence>
<evidence type="ECO:0000259" key="3">
    <source>
        <dbReference type="PROSITE" id="PS50994"/>
    </source>
</evidence>
<feature type="domain" description="Integrase catalytic" evidence="3">
    <location>
        <begin position="222"/>
        <end position="338"/>
    </location>
</feature>
<organism evidence="4 5">
    <name type="scientific">Aedes albopictus</name>
    <name type="common">Asian tiger mosquito</name>
    <name type="synonym">Stegomyia albopicta</name>
    <dbReference type="NCBI Taxonomy" id="7160"/>
    <lineage>
        <taxon>Eukaryota</taxon>
        <taxon>Metazoa</taxon>
        <taxon>Ecdysozoa</taxon>
        <taxon>Arthropoda</taxon>
        <taxon>Hexapoda</taxon>
        <taxon>Insecta</taxon>
        <taxon>Pterygota</taxon>
        <taxon>Neoptera</taxon>
        <taxon>Endopterygota</taxon>
        <taxon>Diptera</taxon>
        <taxon>Nematocera</taxon>
        <taxon>Culicoidea</taxon>
        <taxon>Culicidae</taxon>
        <taxon>Culicinae</taxon>
        <taxon>Aedini</taxon>
        <taxon>Aedes</taxon>
        <taxon>Stegomyia</taxon>
    </lineage>
</organism>
<reference evidence="4" key="2">
    <citation type="submission" date="2025-05" db="UniProtKB">
        <authorList>
            <consortium name="EnsemblMetazoa"/>
        </authorList>
    </citation>
    <scope>IDENTIFICATION</scope>
    <source>
        <strain evidence="4">Foshan</strain>
    </source>
</reference>
<dbReference type="Pfam" id="PF00665">
    <property type="entry name" value="rve"/>
    <property type="match status" value="1"/>
</dbReference>
<dbReference type="PROSITE" id="PS50994">
    <property type="entry name" value="INTEGRASE"/>
    <property type="match status" value="1"/>
</dbReference>
<dbReference type="Proteomes" id="UP000069940">
    <property type="component" value="Unassembled WGS sequence"/>
</dbReference>
<dbReference type="InterPro" id="IPR001584">
    <property type="entry name" value="Integrase_cat-core"/>
</dbReference>
<evidence type="ECO:0000256" key="1">
    <source>
        <dbReference type="ARBA" id="ARBA00012493"/>
    </source>
</evidence>
<dbReference type="InterPro" id="IPR036397">
    <property type="entry name" value="RNaseH_sf"/>
</dbReference>
<evidence type="ECO:0000313" key="5">
    <source>
        <dbReference type="Proteomes" id="UP000069940"/>
    </source>
</evidence>
<name>A0ABM1Z1Y3_AEDAL</name>